<name>A0A844ZFM6_9SPHN</name>
<reference evidence="13 14" key="1">
    <citation type="submission" date="2019-12" db="EMBL/GenBank/DDBJ databases">
        <title>Genomic-based taxomic classification of the family Erythrobacteraceae.</title>
        <authorList>
            <person name="Xu L."/>
        </authorList>
    </citation>
    <scope>NUCLEOTIDE SEQUENCE [LARGE SCALE GENOMIC DNA]</scope>
    <source>
        <strain evidence="13 14">MCCC 1A09962</strain>
    </source>
</reference>
<comment type="similarity">
    <text evidence="2">Belongs to the TonB family.</text>
</comment>
<dbReference type="GO" id="GO:0055085">
    <property type="term" value="P:transmembrane transport"/>
    <property type="evidence" value="ECO:0007669"/>
    <property type="project" value="InterPro"/>
</dbReference>
<dbReference type="InterPro" id="IPR006260">
    <property type="entry name" value="TonB/TolA_C"/>
</dbReference>
<feature type="transmembrane region" description="Helical" evidence="11">
    <location>
        <begin position="13"/>
        <end position="36"/>
    </location>
</feature>
<dbReference type="Proteomes" id="UP000433104">
    <property type="component" value="Unassembled WGS sequence"/>
</dbReference>
<sequence>MAYADQQMSSNRIIALILVALIHIVIGYTLVTGLAFEAAKKVVERVTTVDVDEPPPPEPEEEPPPPEPQPQDTAPPPPVAPPPPINVSTTPPPIRTQTNIPPRAPVSPIALPPAPAGPPPAPPPPPPPPSQARGVRPDNQARWTRQIIENYPSRAIREEAEGTVGLRVSVGPNGRVASCSVTSSSGSSILDDAACRDITRYARFEPALNDAGNPITGSWATRIVYQLN</sequence>
<evidence type="ECO:0000256" key="11">
    <source>
        <dbReference type="SAM" id="Phobius"/>
    </source>
</evidence>
<keyword evidence="9 11" id="KW-0472">Membrane</keyword>
<feature type="domain" description="TonB C-terminal" evidence="12">
    <location>
        <begin position="136"/>
        <end position="228"/>
    </location>
</feature>
<dbReference type="NCBIfam" id="TIGR01352">
    <property type="entry name" value="tonB_Cterm"/>
    <property type="match status" value="1"/>
</dbReference>
<dbReference type="PRINTS" id="PR01217">
    <property type="entry name" value="PRICHEXTENSN"/>
</dbReference>
<keyword evidence="3" id="KW-0813">Transport</keyword>
<dbReference type="Gene3D" id="3.30.1150.10">
    <property type="match status" value="1"/>
</dbReference>
<feature type="region of interest" description="Disordered" evidence="10">
    <location>
        <begin position="47"/>
        <end position="137"/>
    </location>
</feature>
<protein>
    <submittedName>
        <fullName evidence="13">TonB family protein</fullName>
    </submittedName>
</protein>
<comment type="caution">
    <text evidence="13">The sequence shown here is derived from an EMBL/GenBank/DDBJ whole genome shotgun (WGS) entry which is preliminary data.</text>
</comment>
<evidence type="ECO:0000256" key="2">
    <source>
        <dbReference type="ARBA" id="ARBA00006555"/>
    </source>
</evidence>
<dbReference type="GO" id="GO:0031992">
    <property type="term" value="F:energy transducer activity"/>
    <property type="evidence" value="ECO:0007669"/>
    <property type="project" value="TreeGrafter"/>
</dbReference>
<evidence type="ECO:0000256" key="3">
    <source>
        <dbReference type="ARBA" id="ARBA00022448"/>
    </source>
</evidence>
<proteinExistence type="inferred from homology"/>
<dbReference type="GO" id="GO:0098797">
    <property type="term" value="C:plasma membrane protein complex"/>
    <property type="evidence" value="ECO:0007669"/>
    <property type="project" value="TreeGrafter"/>
</dbReference>
<gene>
    <name evidence="13" type="ORF">GRI38_08840</name>
</gene>
<dbReference type="OrthoDB" id="7585155at2"/>
<dbReference type="InterPro" id="IPR051045">
    <property type="entry name" value="TonB-dependent_transducer"/>
</dbReference>
<evidence type="ECO:0000259" key="12">
    <source>
        <dbReference type="PROSITE" id="PS52015"/>
    </source>
</evidence>
<dbReference type="GO" id="GO:0015031">
    <property type="term" value="P:protein transport"/>
    <property type="evidence" value="ECO:0007669"/>
    <property type="project" value="UniProtKB-KW"/>
</dbReference>
<evidence type="ECO:0000256" key="1">
    <source>
        <dbReference type="ARBA" id="ARBA00004383"/>
    </source>
</evidence>
<feature type="compositionally biased region" description="Pro residues" evidence="10">
    <location>
        <begin position="65"/>
        <end position="94"/>
    </location>
</feature>
<evidence type="ECO:0000256" key="4">
    <source>
        <dbReference type="ARBA" id="ARBA00022475"/>
    </source>
</evidence>
<dbReference type="Pfam" id="PF03544">
    <property type="entry name" value="TonB_C"/>
    <property type="match status" value="1"/>
</dbReference>
<accession>A0A844ZFM6</accession>
<evidence type="ECO:0000256" key="9">
    <source>
        <dbReference type="ARBA" id="ARBA00023136"/>
    </source>
</evidence>
<dbReference type="AlphaFoldDB" id="A0A844ZFM6"/>
<dbReference type="PANTHER" id="PTHR33446:SF2">
    <property type="entry name" value="PROTEIN TONB"/>
    <property type="match status" value="1"/>
</dbReference>
<dbReference type="PROSITE" id="PS52015">
    <property type="entry name" value="TONB_CTD"/>
    <property type="match status" value="1"/>
</dbReference>
<evidence type="ECO:0000256" key="6">
    <source>
        <dbReference type="ARBA" id="ARBA00022692"/>
    </source>
</evidence>
<dbReference type="InterPro" id="IPR037682">
    <property type="entry name" value="TonB_C"/>
</dbReference>
<keyword evidence="4" id="KW-1003">Cell membrane</keyword>
<evidence type="ECO:0000313" key="14">
    <source>
        <dbReference type="Proteomes" id="UP000433104"/>
    </source>
</evidence>
<keyword evidence="7" id="KW-0653">Protein transport</keyword>
<keyword evidence="6 11" id="KW-0812">Transmembrane</keyword>
<evidence type="ECO:0000256" key="7">
    <source>
        <dbReference type="ARBA" id="ARBA00022927"/>
    </source>
</evidence>
<keyword evidence="14" id="KW-1185">Reference proteome</keyword>
<evidence type="ECO:0000256" key="5">
    <source>
        <dbReference type="ARBA" id="ARBA00022519"/>
    </source>
</evidence>
<organism evidence="13 14">
    <name type="scientific">Parapontixanthobacter aurantiacus</name>
    <dbReference type="NCBI Taxonomy" id="1463599"/>
    <lineage>
        <taxon>Bacteria</taxon>
        <taxon>Pseudomonadati</taxon>
        <taxon>Pseudomonadota</taxon>
        <taxon>Alphaproteobacteria</taxon>
        <taxon>Sphingomonadales</taxon>
        <taxon>Erythrobacteraceae</taxon>
        <taxon>Parapontixanthobacter</taxon>
    </lineage>
</organism>
<evidence type="ECO:0000313" key="13">
    <source>
        <dbReference type="EMBL" id="MXO86133.1"/>
    </source>
</evidence>
<comment type="subcellular location">
    <subcellularLocation>
        <location evidence="1">Cell inner membrane</location>
        <topology evidence="1">Single-pass membrane protein</topology>
        <orientation evidence="1">Periplasmic side</orientation>
    </subcellularLocation>
</comment>
<dbReference type="RefSeq" id="WP_160682724.1">
    <property type="nucleotide sequence ID" value="NZ_WTYW01000002.1"/>
</dbReference>
<dbReference type="PANTHER" id="PTHR33446">
    <property type="entry name" value="PROTEIN TONB-RELATED"/>
    <property type="match status" value="1"/>
</dbReference>
<keyword evidence="8 11" id="KW-1133">Transmembrane helix</keyword>
<feature type="compositionally biased region" description="Pro residues" evidence="10">
    <location>
        <begin position="102"/>
        <end position="130"/>
    </location>
</feature>
<dbReference type="SUPFAM" id="SSF74653">
    <property type="entry name" value="TolA/TonB C-terminal domain"/>
    <property type="match status" value="1"/>
</dbReference>
<dbReference type="EMBL" id="WTYW01000002">
    <property type="protein sequence ID" value="MXO86133.1"/>
    <property type="molecule type" value="Genomic_DNA"/>
</dbReference>
<evidence type="ECO:0000256" key="10">
    <source>
        <dbReference type="SAM" id="MobiDB-lite"/>
    </source>
</evidence>
<feature type="compositionally biased region" description="Acidic residues" evidence="10">
    <location>
        <begin position="50"/>
        <end position="64"/>
    </location>
</feature>
<evidence type="ECO:0000256" key="8">
    <source>
        <dbReference type="ARBA" id="ARBA00022989"/>
    </source>
</evidence>
<keyword evidence="5" id="KW-0997">Cell inner membrane</keyword>